<dbReference type="Gene3D" id="3.30.70.330">
    <property type="match status" value="1"/>
</dbReference>
<keyword evidence="1 2" id="KW-0694">RNA-binding</keyword>
<evidence type="ECO:0000256" key="3">
    <source>
        <dbReference type="SAM" id="MobiDB-lite"/>
    </source>
</evidence>
<dbReference type="InterPro" id="IPR035979">
    <property type="entry name" value="RBD_domain_sf"/>
</dbReference>
<accession>A0AAV5QLG8</accession>
<feature type="domain" description="RRM" evidence="4">
    <location>
        <begin position="65"/>
        <end position="145"/>
    </location>
</feature>
<evidence type="ECO:0000256" key="1">
    <source>
        <dbReference type="ARBA" id="ARBA00022884"/>
    </source>
</evidence>
<feature type="region of interest" description="Disordered" evidence="3">
    <location>
        <begin position="20"/>
        <end position="50"/>
    </location>
</feature>
<dbReference type="EMBL" id="BTFZ01000011">
    <property type="protein sequence ID" value="GMM35800.1"/>
    <property type="molecule type" value="Genomic_DNA"/>
</dbReference>
<dbReference type="GO" id="GO:0005634">
    <property type="term" value="C:nucleus"/>
    <property type="evidence" value="ECO:0007669"/>
    <property type="project" value="TreeGrafter"/>
</dbReference>
<dbReference type="GO" id="GO:0003729">
    <property type="term" value="F:mRNA binding"/>
    <property type="evidence" value="ECO:0007669"/>
    <property type="project" value="TreeGrafter"/>
</dbReference>
<dbReference type="Pfam" id="PF00076">
    <property type="entry name" value="RRM_1"/>
    <property type="match status" value="1"/>
</dbReference>
<dbReference type="PANTHER" id="PTHR19965">
    <property type="entry name" value="RNA AND EXPORT FACTOR BINDING PROTEIN"/>
    <property type="match status" value="1"/>
</dbReference>
<protein>
    <submittedName>
        <fullName evidence="5">RNA-binding protein</fullName>
    </submittedName>
</protein>
<feature type="compositionally biased region" description="Basic residues" evidence="3">
    <location>
        <begin position="37"/>
        <end position="46"/>
    </location>
</feature>
<dbReference type="PROSITE" id="PS50102">
    <property type="entry name" value="RRM"/>
    <property type="match status" value="1"/>
</dbReference>
<dbReference type="SUPFAM" id="SSF54928">
    <property type="entry name" value="RNA-binding domain, RBD"/>
    <property type="match status" value="1"/>
</dbReference>
<dbReference type="InterPro" id="IPR000504">
    <property type="entry name" value="RRM_dom"/>
</dbReference>
<keyword evidence="6" id="KW-1185">Reference proteome</keyword>
<dbReference type="RefSeq" id="XP_064852796.1">
    <property type="nucleotide sequence ID" value="XM_064996724.1"/>
</dbReference>
<gene>
    <name evidence="5" type="ORF">DASC09_031250</name>
</gene>
<evidence type="ECO:0000313" key="6">
    <source>
        <dbReference type="Proteomes" id="UP001360560"/>
    </source>
</evidence>
<organism evidence="5 6">
    <name type="scientific">Saccharomycopsis crataegensis</name>
    <dbReference type="NCBI Taxonomy" id="43959"/>
    <lineage>
        <taxon>Eukaryota</taxon>
        <taxon>Fungi</taxon>
        <taxon>Dikarya</taxon>
        <taxon>Ascomycota</taxon>
        <taxon>Saccharomycotina</taxon>
        <taxon>Saccharomycetes</taxon>
        <taxon>Saccharomycopsidaceae</taxon>
        <taxon>Saccharomycopsis</taxon>
    </lineage>
</organism>
<dbReference type="AlphaFoldDB" id="A0AAV5QLG8"/>
<dbReference type="InterPro" id="IPR012677">
    <property type="entry name" value="Nucleotide-bd_a/b_plait_sf"/>
</dbReference>
<comment type="caution">
    <text evidence="5">The sequence shown here is derived from an EMBL/GenBank/DDBJ whole genome shotgun (WGS) entry which is preliminary data.</text>
</comment>
<dbReference type="PANTHER" id="PTHR19965:SF35">
    <property type="entry name" value="RNA ANNEALING PROTEIN YRA1"/>
    <property type="match status" value="1"/>
</dbReference>
<dbReference type="InterPro" id="IPR051229">
    <property type="entry name" value="ALYREF_mRNA_export"/>
</dbReference>
<reference evidence="5 6" key="1">
    <citation type="journal article" date="2023" name="Elife">
        <title>Identification of key yeast species and microbe-microbe interactions impacting larval growth of Drosophila in the wild.</title>
        <authorList>
            <person name="Mure A."/>
            <person name="Sugiura Y."/>
            <person name="Maeda R."/>
            <person name="Honda K."/>
            <person name="Sakurai N."/>
            <person name="Takahashi Y."/>
            <person name="Watada M."/>
            <person name="Katoh T."/>
            <person name="Gotoh A."/>
            <person name="Gotoh Y."/>
            <person name="Taniguchi I."/>
            <person name="Nakamura K."/>
            <person name="Hayashi T."/>
            <person name="Katayama T."/>
            <person name="Uemura T."/>
            <person name="Hattori Y."/>
        </authorList>
    </citation>
    <scope>NUCLEOTIDE SEQUENCE [LARGE SCALE GENOMIC DNA]</scope>
    <source>
        <strain evidence="5 6">SC-9</strain>
    </source>
</reference>
<evidence type="ECO:0000259" key="4">
    <source>
        <dbReference type="PROSITE" id="PS50102"/>
    </source>
</evidence>
<name>A0AAV5QLG8_9ASCO</name>
<dbReference type="Proteomes" id="UP001360560">
    <property type="component" value="Unassembled WGS sequence"/>
</dbReference>
<proteinExistence type="predicted"/>
<evidence type="ECO:0000256" key="2">
    <source>
        <dbReference type="PROSITE-ProRule" id="PRU00176"/>
    </source>
</evidence>
<feature type="region of interest" description="Disordered" evidence="3">
    <location>
        <begin position="164"/>
        <end position="195"/>
    </location>
</feature>
<sequence>MSASLDKSLDEIIASKPGVKKTFRSKKTGNKNAKVGKAPHKARPGAKKTISPAAVAKVIDASSASKAVIYGLPKDIKQDAVKEFFQSQVGGVHTVALSYNERGQSKGIATIIFKNSQYAQKAVTKYNGAPIDGGKNNLKIELILDPTKKPLTARIQANEKRLAIKANAPSRASKPKKAAAKKPAAKKPVKKAKKTLEELDQEMTDYFEKKD</sequence>
<feature type="compositionally biased region" description="Basic residues" evidence="3">
    <location>
        <begin position="173"/>
        <end position="193"/>
    </location>
</feature>
<dbReference type="SMART" id="SM00360">
    <property type="entry name" value="RRM"/>
    <property type="match status" value="1"/>
</dbReference>
<evidence type="ECO:0000313" key="5">
    <source>
        <dbReference type="EMBL" id="GMM35800.1"/>
    </source>
</evidence>
<feature type="compositionally biased region" description="Basic residues" evidence="3">
    <location>
        <begin position="20"/>
        <end position="29"/>
    </location>
</feature>
<dbReference type="GeneID" id="90073775"/>